<organism evidence="2 3">
    <name type="scientific">Thermoleptolyngbya sichuanensis A183</name>
    <dbReference type="NCBI Taxonomy" id="2737172"/>
    <lineage>
        <taxon>Bacteria</taxon>
        <taxon>Bacillati</taxon>
        <taxon>Cyanobacteriota</taxon>
        <taxon>Cyanophyceae</taxon>
        <taxon>Oculatellales</taxon>
        <taxon>Oculatellaceae</taxon>
        <taxon>Thermoleptolyngbya</taxon>
        <taxon>Thermoleptolyngbya sichuanensis</taxon>
    </lineage>
</organism>
<gene>
    <name evidence="2" type="ORF">HPC62_13315</name>
</gene>
<name>A0A6M8BA82_9CYAN</name>
<evidence type="ECO:0000313" key="3">
    <source>
        <dbReference type="Proteomes" id="UP000505210"/>
    </source>
</evidence>
<dbReference type="KEGG" id="theu:HPC62_13315"/>
<evidence type="ECO:0000313" key="2">
    <source>
        <dbReference type="EMBL" id="QKD83042.1"/>
    </source>
</evidence>
<evidence type="ECO:0000256" key="1">
    <source>
        <dbReference type="SAM" id="Coils"/>
    </source>
</evidence>
<sequence length="447" mass="50031">MTQAATLTLTLQPVAGRHVFVPPEPVLQLRRAARAEGESLSPRWVSDDRPLLSPRVPAAVPHRLGVAVGVAIAATVGTKLYQSHTPLLYKSTFELTPVAQRSQTIGTATATTDIRPEVDQATLIQVFRSHQVLLPAVRDLRAHNINLSPAALAQNLEIVPLADGRLEVRYRHRSERVAQMVSRQLAQTYVDYGDRCRLDACYALDQAKADLTEATGQVARLEQAIAQFRARPDAQNLRHRADTLTRRTAEFTRYLTQTEQELKLAQERYQTLQTQLPIASAQSILQQQADYPALLQDLHQTEGHIATQLAQAQPDSQTLSALYQRHQMLSRQLNQQVAIALNQFLLTQFPDLAADSETLPPALSQIEQAFGLAHQVNLLSARQRAIAPIHQAMQADKVRLAELLQYQSKLETQLAVQRRILQESQQQHARLQQEISERRIVWRVAGA</sequence>
<dbReference type="Proteomes" id="UP000505210">
    <property type="component" value="Chromosome"/>
</dbReference>
<feature type="coiled-coil region" evidence="1">
    <location>
        <begin position="204"/>
        <end position="231"/>
    </location>
</feature>
<accession>A0A6M8BA82</accession>
<keyword evidence="1" id="KW-0175">Coiled coil</keyword>
<reference evidence="2 3" key="1">
    <citation type="submission" date="2020-05" db="EMBL/GenBank/DDBJ databases">
        <title>Complete genome sequence of of a novel Thermoleptolyngbya strain isolated from hot springs of Ganzi, Sichuan China.</title>
        <authorList>
            <person name="Tang J."/>
            <person name="Daroch M."/>
            <person name="Li L."/>
            <person name="Waleron K."/>
            <person name="Waleron M."/>
            <person name="Waleron M."/>
        </authorList>
    </citation>
    <scope>NUCLEOTIDE SEQUENCE [LARGE SCALE GENOMIC DNA]</scope>
    <source>
        <strain evidence="2 3">PKUAC-SCTA183</strain>
    </source>
</reference>
<keyword evidence="3" id="KW-1185">Reference proteome</keyword>
<dbReference type="EMBL" id="CP053661">
    <property type="protein sequence ID" value="QKD83042.1"/>
    <property type="molecule type" value="Genomic_DNA"/>
</dbReference>
<dbReference type="RefSeq" id="WP_172356419.1">
    <property type="nucleotide sequence ID" value="NZ_CP053661.1"/>
</dbReference>
<proteinExistence type="predicted"/>
<protein>
    <submittedName>
        <fullName evidence="2">Uncharacterized protein</fullName>
    </submittedName>
</protein>
<dbReference type="AlphaFoldDB" id="A0A6M8BA82"/>